<feature type="domain" description="GFO/IDH/MocA-like oxidoreductase" evidence="4">
    <location>
        <begin position="178"/>
        <end position="306"/>
    </location>
</feature>
<reference evidence="5 6" key="1">
    <citation type="journal article" date="2017" name="Int. J. Syst. Evol. Microbiol.">
        <title>Mucilaginibacterpsychrotolerans sp. nov., isolated from peatlands.</title>
        <authorList>
            <person name="Deng Y."/>
            <person name="Shen L."/>
            <person name="Xu B."/>
            <person name="Liu Y."/>
            <person name="Gu Z."/>
            <person name="Liu H."/>
            <person name="Zhou Y."/>
        </authorList>
    </citation>
    <scope>NUCLEOTIDE SEQUENCE [LARGE SCALE GENOMIC DNA]</scope>
    <source>
        <strain evidence="5 6">NH7-4</strain>
    </source>
</reference>
<dbReference type="Gene3D" id="3.30.360.10">
    <property type="entry name" value="Dihydrodipicolinate Reductase, domain 2"/>
    <property type="match status" value="1"/>
</dbReference>
<dbReference type="InterPro" id="IPR036291">
    <property type="entry name" value="NAD(P)-bd_dom_sf"/>
</dbReference>
<keyword evidence="6" id="KW-1185">Reference proteome</keyword>
<feature type="domain" description="Gfo/Idh/MocA-like oxidoreductase N-terminal" evidence="3">
    <location>
        <begin position="55"/>
        <end position="159"/>
    </location>
</feature>
<dbReference type="Gene3D" id="3.40.50.720">
    <property type="entry name" value="NAD(P)-binding Rossmann-like Domain"/>
    <property type="match status" value="1"/>
</dbReference>
<keyword evidence="2" id="KW-0732">Signal</keyword>
<sequence>MKITRFLICLAILAGAFKSISFAQDTLKIKPVAPAVTTPSAAPVLLSTTRLGIAGMAHDHVNGILSEYQQGKVIIVGIAEADRQLRAKYQQKYHLPDSIFYDDLKKMVLATKPEAVLGYNPVAKHIDIVEICAPLGISVMVEKPLAATLAQAKRMEFLALKYYIKLLTNYETTWYPSYQHVYNMASKDSIGQIRKMVVHDGHQGPKEIGCSKEFLSWLTDPDLNGGGALIDFGCYGADLMTWLMDGQRPVAVTAVARHFKLNVYPKVEDDVNIVIEYPTATGLIEASWNWPFSIKDLEVFGEKGYMHALDRSNTLTRINDNTSNATTTNTLEPPLDNPVTYLQLVLKNRLLGINDRSSLKYNMIVMQILDAAKRSIAEGRRIVL</sequence>
<dbReference type="Pfam" id="PF22725">
    <property type="entry name" value="GFO_IDH_MocA_C3"/>
    <property type="match status" value="1"/>
</dbReference>
<dbReference type="PANTHER" id="PTHR43818">
    <property type="entry name" value="BCDNA.GH03377"/>
    <property type="match status" value="1"/>
</dbReference>
<keyword evidence="1" id="KW-0560">Oxidoreductase</keyword>
<dbReference type="AlphaFoldDB" id="A0A4Y8SLG4"/>
<accession>A0A4Y8SLG4</accession>
<feature type="signal peptide" evidence="2">
    <location>
        <begin position="1"/>
        <end position="23"/>
    </location>
</feature>
<gene>
    <name evidence="5" type="ORF">E2R66_05165</name>
</gene>
<dbReference type="GO" id="GO:0000166">
    <property type="term" value="F:nucleotide binding"/>
    <property type="evidence" value="ECO:0007669"/>
    <property type="project" value="InterPro"/>
</dbReference>
<dbReference type="RefSeq" id="WP_133227335.1">
    <property type="nucleotide sequence ID" value="NZ_SOZE01000003.1"/>
</dbReference>
<name>A0A4Y8SLG4_9SPHI</name>
<organism evidence="5 6">
    <name type="scientific">Mucilaginibacter psychrotolerans</name>
    <dbReference type="NCBI Taxonomy" id="1524096"/>
    <lineage>
        <taxon>Bacteria</taxon>
        <taxon>Pseudomonadati</taxon>
        <taxon>Bacteroidota</taxon>
        <taxon>Sphingobacteriia</taxon>
        <taxon>Sphingobacteriales</taxon>
        <taxon>Sphingobacteriaceae</taxon>
        <taxon>Mucilaginibacter</taxon>
    </lineage>
</organism>
<dbReference type="InterPro" id="IPR000683">
    <property type="entry name" value="Gfo/Idh/MocA-like_OxRdtase_N"/>
</dbReference>
<dbReference type="GO" id="GO:0016491">
    <property type="term" value="F:oxidoreductase activity"/>
    <property type="evidence" value="ECO:0007669"/>
    <property type="project" value="UniProtKB-KW"/>
</dbReference>
<dbReference type="InterPro" id="IPR050463">
    <property type="entry name" value="Gfo/Idh/MocA_oxidrdct_glycsds"/>
</dbReference>
<dbReference type="Proteomes" id="UP000297540">
    <property type="component" value="Unassembled WGS sequence"/>
</dbReference>
<dbReference type="SUPFAM" id="SSF51735">
    <property type="entry name" value="NAD(P)-binding Rossmann-fold domains"/>
    <property type="match status" value="1"/>
</dbReference>
<evidence type="ECO:0000259" key="4">
    <source>
        <dbReference type="Pfam" id="PF22725"/>
    </source>
</evidence>
<proteinExistence type="predicted"/>
<dbReference type="InterPro" id="IPR055170">
    <property type="entry name" value="GFO_IDH_MocA-like_dom"/>
</dbReference>
<evidence type="ECO:0000256" key="2">
    <source>
        <dbReference type="SAM" id="SignalP"/>
    </source>
</evidence>
<comment type="caution">
    <text evidence="5">The sequence shown here is derived from an EMBL/GenBank/DDBJ whole genome shotgun (WGS) entry which is preliminary data.</text>
</comment>
<evidence type="ECO:0000259" key="3">
    <source>
        <dbReference type="Pfam" id="PF01408"/>
    </source>
</evidence>
<dbReference type="PANTHER" id="PTHR43818:SF11">
    <property type="entry name" value="BCDNA.GH03377"/>
    <property type="match status" value="1"/>
</dbReference>
<dbReference type="Pfam" id="PF01408">
    <property type="entry name" value="GFO_IDH_MocA"/>
    <property type="match status" value="1"/>
</dbReference>
<dbReference type="OrthoDB" id="9815825at2"/>
<protein>
    <submittedName>
        <fullName evidence="5">Gfo/Idh/MocA family oxidoreductase</fullName>
    </submittedName>
</protein>
<feature type="chain" id="PRO_5021202318" evidence="2">
    <location>
        <begin position="24"/>
        <end position="384"/>
    </location>
</feature>
<evidence type="ECO:0000313" key="6">
    <source>
        <dbReference type="Proteomes" id="UP000297540"/>
    </source>
</evidence>
<dbReference type="SUPFAM" id="SSF55347">
    <property type="entry name" value="Glyceraldehyde-3-phosphate dehydrogenase-like, C-terminal domain"/>
    <property type="match status" value="1"/>
</dbReference>
<dbReference type="EMBL" id="SOZE01000003">
    <property type="protein sequence ID" value="TFF39758.1"/>
    <property type="molecule type" value="Genomic_DNA"/>
</dbReference>
<evidence type="ECO:0000313" key="5">
    <source>
        <dbReference type="EMBL" id="TFF39758.1"/>
    </source>
</evidence>
<evidence type="ECO:0000256" key="1">
    <source>
        <dbReference type="ARBA" id="ARBA00023002"/>
    </source>
</evidence>